<dbReference type="InterPro" id="IPR041657">
    <property type="entry name" value="HTH_17"/>
</dbReference>
<name>A0A4R4UWJ2_9PSEU</name>
<dbReference type="InterPro" id="IPR010093">
    <property type="entry name" value="SinI_DNA-bd"/>
</dbReference>
<evidence type="ECO:0000313" key="3">
    <source>
        <dbReference type="Proteomes" id="UP000294744"/>
    </source>
</evidence>
<keyword evidence="2" id="KW-0238">DNA-binding</keyword>
<dbReference type="GO" id="GO:0003677">
    <property type="term" value="F:DNA binding"/>
    <property type="evidence" value="ECO:0007669"/>
    <property type="project" value="UniProtKB-KW"/>
</dbReference>
<evidence type="ECO:0000259" key="1">
    <source>
        <dbReference type="Pfam" id="PF12728"/>
    </source>
</evidence>
<dbReference type="AlphaFoldDB" id="A0A4R4UWJ2"/>
<dbReference type="Pfam" id="PF12728">
    <property type="entry name" value="HTH_17"/>
    <property type="match status" value="1"/>
</dbReference>
<feature type="domain" description="Helix-turn-helix" evidence="1">
    <location>
        <begin position="42"/>
        <end position="90"/>
    </location>
</feature>
<evidence type="ECO:0000313" key="2">
    <source>
        <dbReference type="EMBL" id="TDC94032.1"/>
    </source>
</evidence>
<dbReference type="OrthoDB" id="3789542at2"/>
<dbReference type="NCBIfam" id="TIGR01764">
    <property type="entry name" value="excise"/>
    <property type="match status" value="1"/>
</dbReference>
<dbReference type="RefSeq" id="WP_132621347.1">
    <property type="nucleotide sequence ID" value="NZ_SMKV01000008.1"/>
</dbReference>
<accession>A0A4R4UWJ2</accession>
<dbReference type="Proteomes" id="UP000294744">
    <property type="component" value="Unassembled WGS sequence"/>
</dbReference>
<keyword evidence="3" id="KW-1185">Reference proteome</keyword>
<proteinExistence type="predicted"/>
<dbReference type="EMBL" id="SMKV01000008">
    <property type="protein sequence ID" value="TDC94032.1"/>
    <property type="molecule type" value="Genomic_DNA"/>
</dbReference>
<sequence length="97" mass="10409">MTANTAQLAATLASLAAMLAEQEIPEPAAPTPPARKMPDRVLLTVEEAAEQLGIGRTKTYALVKAGELESVQIGRLRRVPKAAIEDYANRLISQRNA</sequence>
<organism evidence="2 3">
    <name type="scientific">Saccharopolyspora aridisoli</name>
    <dbReference type="NCBI Taxonomy" id="2530385"/>
    <lineage>
        <taxon>Bacteria</taxon>
        <taxon>Bacillati</taxon>
        <taxon>Actinomycetota</taxon>
        <taxon>Actinomycetes</taxon>
        <taxon>Pseudonocardiales</taxon>
        <taxon>Pseudonocardiaceae</taxon>
        <taxon>Saccharopolyspora</taxon>
    </lineage>
</organism>
<reference evidence="2 3" key="1">
    <citation type="submission" date="2019-03" db="EMBL/GenBank/DDBJ databases">
        <title>Draft genome sequences of novel Actinobacteria.</title>
        <authorList>
            <person name="Sahin N."/>
            <person name="Ay H."/>
            <person name="Saygin H."/>
        </authorList>
    </citation>
    <scope>NUCLEOTIDE SEQUENCE [LARGE SCALE GENOMIC DNA]</scope>
    <source>
        <strain evidence="2 3">16K404</strain>
    </source>
</reference>
<protein>
    <submittedName>
        <fullName evidence="2">DNA-binding protein</fullName>
    </submittedName>
</protein>
<gene>
    <name evidence="2" type="ORF">E1161_08450</name>
</gene>
<comment type="caution">
    <text evidence="2">The sequence shown here is derived from an EMBL/GenBank/DDBJ whole genome shotgun (WGS) entry which is preliminary data.</text>
</comment>